<name>A0ABT4KZG1_9SPHI</name>
<keyword evidence="4" id="KW-1185">Reference proteome</keyword>
<dbReference type="Proteomes" id="UP001144341">
    <property type="component" value="Unassembled WGS sequence"/>
</dbReference>
<protein>
    <submittedName>
        <fullName evidence="3">DUF3472 domain-containing protein</fullName>
    </submittedName>
</protein>
<comment type="caution">
    <text evidence="3">The sequence shown here is derived from an EMBL/GenBank/DDBJ whole genome shotgun (WGS) entry which is preliminary data.</text>
</comment>
<evidence type="ECO:0000313" key="3">
    <source>
        <dbReference type="EMBL" id="MCZ4224318.1"/>
    </source>
</evidence>
<organism evidence="3 4">
    <name type="scientific">Pedobacter rhodius</name>
    <dbReference type="NCBI Taxonomy" id="3004098"/>
    <lineage>
        <taxon>Bacteria</taxon>
        <taxon>Pseudomonadati</taxon>
        <taxon>Bacteroidota</taxon>
        <taxon>Sphingobacteriia</taxon>
        <taxon>Sphingobacteriales</taxon>
        <taxon>Sphingobacteriaceae</taxon>
        <taxon>Pedobacter</taxon>
    </lineage>
</organism>
<evidence type="ECO:0000256" key="1">
    <source>
        <dbReference type="SAM" id="SignalP"/>
    </source>
</evidence>
<dbReference type="InterPro" id="IPR031712">
    <property type="entry name" value="DUF5077"/>
</dbReference>
<dbReference type="Pfam" id="PF16871">
    <property type="entry name" value="DUF5077"/>
    <property type="match status" value="1"/>
</dbReference>
<feature type="chain" id="PRO_5045603734" evidence="1">
    <location>
        <begin position="22"/>
        <end position="427"/>
    </location>
</feature>
<keyword evidence="1" id="KW-0732">Signal</keyword>
<reference evidence="3" key="1">
    <citation type="submission" date="2022-12" db="EMBL/GenBank/DDBJ databases">
        <title>Genome sequence of SJ11.</title>
        <authorList>
            <person name="Woo H."/>
        </authorList>
    </citation>
    <scope>NUCLEOTIDE SEQUENCE</scope>
    <source>
        <strain evidence="3">SJ11</strain>
    </source>
</reference>
<evidence type="ECO:0000259" key="2">
    <source>
        <dbReference type="Pfam" id="PF16871"/>
    </source>
</evidence>
<evidence type="ECO:0000313" key="4">
    <source>
        <dbReference type="Proteomes" id="UP001144341"/>
    </source>
</evidence>
<accession>A0ABT4KZG1</accession>
<proteinExistence type="predicted"/>
<gene>
    <name evidence="3" type="ORF">O0931_13465</name>
</gene>
<dbReference type="EMBL" id="JAPWGL010000003">
    <property type="protein sequence ID" value="MCZ4224318.1"/>
    <property type="molecule type" value="Genomic_DNA"/>
</dbReference>
<feature type="domain" description="DUF5077" evidence="2">
    <location>
        <begin position="26"/>
        <end position="146"/>
    </location>
</feature>
<sequence>MKPLKVFFYFIAILIAKNVSAQSISLPLAGNAYSSRHADNGKTITNKGLVNWNDPKEYFTAYIRISKPSSLIISIDEKPVLEGQATLEFSINKQSKKVTFNEDKAFNSTIGEWQIKDTGYVSIQIKAISKTKNYFPSINSLNISGSVLEGKTAYVKNNDGNFFHWGRRGPSVHLNYQQPENVNAEWFYNEVTVPAGEDLLGSYFMANGFGEGYFGMQVNGPNERHILFSVWSPFNTDDPKSIPESHKIKMLKKGEKVHTGEFGNEGSGGQSYLNFPWKAGNTYKFLLHGTPSSDSTTTYTAYFFAPELGKWQLIASFKRPQTQTYLKRFHSFLENFIPEQGDRTRSVSFNNQWICDDKGNWKELNSARFTTDNTGNKGYRMDFSGGERNNAFYLKNCGFFNHYTNPKTIFVRKLTGNKPEIDFTKLP</sequence>
<dbReference type="RefSeq" id="WP_269416091.1">
    <property type="nucleotide sequence ID" value="NZ_JAPWGL010000003.1"/>
</dbReference>
<dbReference type="InterPro" id="IPR021862">
    <property type="entry name" value="DUF3472"/>
</dbReference>
<feature type="signal peptide" evidence="1">
    <location>
        <begin position="1"/>
        <end position="21"/>
    </location>
</feature>
<dbReference type="Pfam" id="PF11958">
    <property type="entry name" value="DUF3472"/>
    <property type="match status" value="1"/>
</dbReference>